<organism evidence="1 2">
    <name type="scientific">Kingdonia uniflora</name>
    <dbReference type="NCBI Taxonomy" id="39325"/>
    <lineage>
        <taxon>Eukaryota</taxon>
        <taxon>Viridiplantae</taxon>
        <taxon>Streptophyta</taxon>
        <taxon>Embryophyta</taxon>
        <taxon>Tracheophyta</taxon>
        <taxon>Spermatophyta</taxon>
        <taxon>Magnoliopsida</taxon>
        <taxon>Ranunculales</taxon>
        <taxon>Circaeasteraceae</taxon>
        <taxon>Kingdonia</taxon>
    </lineage>
</organism>
<proteinExistence type="predicted"/>
<comment type="caution">
    <text evidence="1">The sequence shown here is derived from an EMBL/GenBank/DDBJ whole genome shotgun (WGS) entry which is preliminary data.</text>
</comment>
<dbReference type="OrthoDB" id="903824at2759"/>
<evidence type="ECO:0000313" key="1">
    <source>
        <dbReference type="EMBL" id="KAF6166725.1"/>
    </source>
</evidence>
<dbReference type="EMBL" id="JACGCM010000779">
    <property type="protein sequence ID" value="KAF6166725.1"/>
    <property type="molecule type" value="Genomic_DNA"/>
</dbReference>
<evidence type="ECO:0000313" key="2">
    <source>
        <dbReference type="Proteomes" id="UP000541444"/>
    </source>
</evidence>
<reference evidence="1 2" key="1">
    <citation type="journal article" date="2020" name="IScience">
        <title>Genome Sequencing of the Endangered Kingdonia uniflora (Circaeasteraceae, Ranunculales) Reveals Potential Mechanisms of Evolutionary Specialization.</title>
        <authorList>
            <person name="Sun Y."/>
            <person name="Deng T."/>
            <person name="Zhang A."/>
            <person name="Moore M.J."/>
            <person name="Landis J.B."/>
            <person name="Lin N."/>
            <person name="Zhang H."/>
            <person name="Zhang X."/>
            <person name="Huang J."/>
            <person name="Zhang X."/>
            <person name="Sun H."/>
            <person name="Wang H."/>
        </authorList>
    </citation>
    <scope>NUCLEOTIDE SEQUENCE [LARGE SCALE GENOMIC DNA]</scope>
    <source>
        <strain evidence="1">TB1705</strain>
        <tissue evidence="1">Leaf</tissue>
    </source>
</reference>
<gene>
    <name evidence="1" type="ORF">GIB67_005601</name>
</gene>
<sequence length="99" mass="11274">MLLPQSLMVNNFYFGMGVNSSGVPTKMPTVNGSLKISTYNPASFFNIHVTSMYVNLMYTEIPIATGQIYKKMNWDALEAEDDSLDMTQWFQKIVVFFVN</sequence>
<keyword evidence="2" id="KW-1185">Reference proteome</keyword>
<protein>
    <submittedName>
        <fullName evidence="1">Uncharacterized protein</fullName>
    </submittedName>
</protein>
<dbReference type="AlphaFoldDB" id="A0A7J7NHR0"/>
<dbReference type="Proteomes" id="UP000541444">
    <property type="component" value="Unassembled WGS sequence"/>
</dbReference>
<accession>A0A7J7NHR0</accession>
<name>A0A7J7NHR0_9MAGN</name>